<feature type="domain" description="K Homology" evidence="4">
    <location>
        <begin position="161"/>
        <end position="242"/>
    </location>
</feature>
<dbReference type="SUPFAM" id="SSF54791">
    <property type="entry name" value="Eukaryotic type KH-domain (KH-domain type I)"/>
    <property type="match status" value="4"/>
</dbReference>
<feature type="domain" description="K Homology" evidence="4">
    <location>
        <begin position="461"/>
        <end position="538"/>
    </location>
</feature>
<proteinExistence type="predicted"/>
<dbReference type="GO" id="GO:0003729">
    <property type="term" value="F:mRNA binding"/>
    <property type="evidence" value="ECO:0007669"/>
    <property type="project" value="TreeGrafter"/>
</dbReference>
<evidence type="ECO:0000256" key="1">
    <source>
        <dbReference type="ARBA" id="ARBA00022737"/>
    </source>
</evidence>
<dbReference type="PANTHER" id="PTHR10627:SF76">
    <property type="entry name" value="KH DOMAIN-CONTAINING PROTEIN YLL032C"/>
    <property type="match status" value="1"/>
</dbReference>
<dbReference type="InterPro" id="IPR004087">
    <property type="entry name" value="KH_dom"/>
</dbReference>
<gene>
    <name evidence="5" type="ORF">MCUN1_002680</name>
</gene>
<evidence type="ECO:0000313" key="5">
    <source>
        <dbReference type="EMBL" id="WFD35812.1"/>
    </source>
</evidence>
<protein>
    <recommendedName>
        <fullName evidence="4">K Homology domain-containing protein</fullName>
    </recommendedName>
</protein>
<dbReference type="InterPro" id="IPR056553">
    <property type="entry name" value="KH_Mug60-KHD4"/>
</dbReference>
<dbReference type="Pfam" id="PF00013">
    <property type="entry name" value="KH_1"/>
    <property type="match status" value="2"/>
</dbReference>
<dbReference type="Proteomes" id="UP001219933">
    <property type="component" value="Chromosome 3"/>
</dbReference>
<feature type="region of interest" description="Disordered" evidence="3">
    <location>
        <begin position="870"/>
        <end position="889"/>
    </location>
</feature>
<feature type="region of interest" description="Disordered" evidence="3">
    <location>
        <begin position="8"/>
        <end position="32"/>
    </location>
</feature>
<keyword evidence="1" id="KW-0677">Repeat</keyword>
<dbReference type="CDD" id="cd00105">
    <property type="entry name" value="KH-I"/>
    <property type="match status" value="1"/>
</dbReference>
<evidence type="ECO:0000259" key="4">
    <source>
        <dbReference type="SMART" id="SM00322"/>
    </source>
</evidence>
<dbReference type="EMBL" id="CP119879">
    <property type="protein sequence ID" value="WFD35812.1"/>
    <property type="molecule type" value="Genomic_DNA"/>
</dbReference>
<dbReference type="AlphaFoldDB" id="A0AAF0EZX3"/>
<feature type="region of interest" description="Disordered" evidence="3">
    <location>
        <begin position="900"/>
        <end position="940"/>
    </location>
</feature>
<reference evidence="5" key="1">
    <citation type="submission" date="2023-03" db="EMBL/GenBank/DDBJ databases">
        <title>Mating type loci evolution in Malassezia.</title>
        <authorList>
            <person name="Coelho M.A."/>
        </authorList>
    </citation>
    <scope>NUCLEOTIDE SEQUENCE</scope>
    <source>
        <strain evidence="5">CBS 11721</strain>
    </source>
</reference>
<keyword evidence="2" id="KW-0694">RNA-binding</keyword>
<dbReference type="CDD" id="cd22453">
    <property type="entry name" value="KH-I_MUG60_like"/>
    <property type="match status" value="1"/>
</dbReference>
<dbReference type="Pfam" id="PF24563">
    <property type="entry name" value="KH_Mug60-KHD4"/>
    <property type="match status" value="1"/>
</dbReference>
<dbReference type="SMART" id="SM00322">
    <property type="entry name" value="KH"/>
    <property type="match status" value="4"/>
</dbReference>
<feature type="region of interest" description="Disordered" evidence="3">
    <location>
        <begin position="836"/>
        <end position="861"/>
    </location>
</feature>
<name>A0AAF0EZX3_9BASI</name>
<evidence type="ECO:0000256" key="2">
    <source>
        <dbReference type="PROSITE-ProRule" id="PRU00117"/>
    </source>
</evidence>
<evidence type="ECO:0000256" key="3">
    <source>
        <dbReference type="SAM" id="MobiDB-lite"/>
    </source>
</evidence>
<dbReference type="Gene3D" id="3.30.1370.10">
    <property type="entry name" value="K Homology domain, type 1"/>
    <property type="match status" value="4"/>
</dbReference>
<dbReference type="InterPro" id="IPR036612">
    <property type="entry name" value="KH_dom_type_1_sf"/>
</dbReference>
<sequence>MAAHQCLVSAAPREPSTPGTPGSLSPFLAPGAPIGPGRSARNVFSLCGTQTQVMGARGMILQELPVASHVVIKVPRAELVAAGSSSAPGSDALRPEVRSRLDDIMRASGTSISVSQLESRGADLGGGLQAERTAQLTISGSIESIEWARLQVLLVLDELSGLHVERIELEPKLMHVCGGRKRAALQSLEEETGASVYLPSPFAGALGANEPAAVVAARRTVCITGTYFQVQRARDALLQLAAARAKVLTTRQVVLVPRKADWLLTERLEELRTIMLDNSSFLEMPLLGSQQATVTIHGASRVDVERSIRGLMQLVAPFYVAHIWLLPGAYDALGISTKPDTALISQVLVHATASSGAEAVFRGSCIELYGPDAEVREAVRVLLALPALKHYHVEIRVQIELANEHREFISGKKNGKINKIMEQCDVRIKFEPFNDNNFFIEVSSTKIDGAMQGLGLLQEELPAEMSFHVPEAYHKRIIGVGGKNIQRIMKKYGVYVKFSNADEFAALGGYIDNDDNVIARTPSKNAVNLENLKASVMELVSPKDKDFVAASAVVPRQHQRLLLADRAAVLHDIERKTRCSVRFCRREAAADAVLLFGPDSQLDAAVYMLLQQIPLEAELQIPRSYELDNLLESSEFTALTERIRQENGVTVTRGAQSGSDAVIRITLPRSNADVLPATRATLDELFARHNVSLASAHSREPIAPPRKAANPFAAPLPHFATKLISPSALDAATDTLHQDTAATAASVAAVGTRYEDPSVGSHFGSFFDSGASTPNTHLASSFYTPSYSDGLAPEVWGAPLPQMSEAVPKSVFRPFHPAPGTAPFAFPQREGLQDASLDLTPHAPPFYGQSRLRRPQDGARASSMDIRAYGQTEPLQAPPLGRGSRAGDIDRFSSIDSAVSMSSLSPLRPDGASHRSDSASLSRVSPSMSASSTPADTMDEVSRVLAQIAFDK</sequence>
<dbReference type="PANTHER" id="PTHR10627">
    <property type="entry name" value="SCP160"/>
    <property type="match status" value="1"/>
</dbReference>
<dbReference type="PROSITE" id="PS50084">
    <property type="entry name" value="KH_TYPE_1"/>
    <property type="match status" value="1"/>
</dbReference>
<accession>A0AAF0EZX3</accession>
<keyword evidence="6" id="KW-1185">Reference proteome</keyword>
<evidence type="ECO:0000313" key="6">
    <source>
        <dbReference type="Proteomes" id="UP001219933"/>
    </source>
</evidence>
<feature type="compositionally biased region" description="Low complexity" evidence="3">
    <location>
        <begin position="16"/>
        <end position="26"/>
    </location>
</feature>
<dbReference type="GO" id="GO:0005737">
    <property type="term" value="C:cytoplasm"/>
    <property type="evidence" value="ECO:0007669"/>
    <property type="project" value="TreeGrafter"/>
</dbReference>
<feature type="domain" description="K Homology" evidence="4">
    <location>
        <begin position="393"/>
        <end position="459"/>
    </location>
</feature>
<organism evidence="5 6">
    <name type="scientific">Malassezia cuniculi</name>
    <dbReference type="NCBI Taxonomy" id="948313"/>
    <lineage>
        <taxon>Eukaryota</taxon>
        <taxon>Fungi</taxon>
        <taxon>Dikarya</taxon>
        <taxon>Basidiomycota</taxon>
        <taxon>Ustilaginomycotina</taxon>
        <taxon>Malasseziomycetes</taxon>
        <taxon>Malasseziales</taxon>
        <taxon>Malasseziaceae</taxon>
        <taxon>Malassezia</taxon>
    </lineage>
</organism>
<feature type="compositionally biased region" description="Polar residues" evidence="3">
    <location>
        <begin position="918"/>
        <end position="935"/>
    </location>
</feature>
<feature type="domain" description="K Homology" evidence="4">
    <location>
        <begin position="546"/>
        <end position="614"/>
    </location>
</feature>
<dbReference type="InterPro" id="IPR004088">
    <property type="entry name" value="KH_dom_type_1"/>
</dbReference>